<dbReference type="Proteomes" id="UP001497516">
    <property type="component" value="Chromosome 4"/>
</dbReference>
<dbReference type="PANTHER" id="PTHR48010:SF5">
    <property type="entry name" value="PROTEIN TOO MANY MOUTHS"/>
    <property type="match status" value="1"/>
</dbReference>
<accession>A0AAV2E5Z1</accession>
<dbReference type="InterPro" id="IPR013210">
    <property type="entry name" value="LRR_N_plant-typ"/>
</dbReference>
<dbReference type="PRINTS" id="PR00019">
    <property type="entry name" value="LEURICHRPT"/>
</dbReference>
<evidence type="ECO:0000259" key="5">
    <source>
        <dbReference type="Pfam" id="PF08263"/>
    </source>
</evidence>
<comment type="subcellular location">
    <subcellularLocation>
        <location evidence="1">Cell membrane</location>
        <topology evidence="1">Single-pass type I membrane protein</topology>
    </subcellularLocation>
</comment>
<dbReference type="FunFam" id="3.80.10.10:FF:000403">
    <property type="entry name" value="Receptor-like protein 2"/>
    <property type="match status" value="1"/>
</dbReference>
<evidence type="ECO:0000256" key="1">
    <source>
        <dbReference type="ARBA" id="ARBA00004251"/>
    </source>
</evidence>
<dbReference type="GO" id="GO:0005886">
    <property type="term" value="C:plasma membrane"/>
    <property type="evidence" value="ECO:0007669"/>
    <property type="project" value="UniProtKB-SubCell"/>
</dbReference>
<evidence type="ECO:0000313" key="7">
    <source>
        <dbReference type="Proteomes" id="UP001497516"/>
    </source>
</evidence>
<evidence type="ECO:0000313" key="6">
    <source>
        <dbReference type="EMBL" id="CAL1381254.1"/>
    </source>
</evidence>
<dbReference type="PROSITE" id="PS51257">
    <property type="entry name" value="PROKAR_LIPOPROTEIN"/>
    <property type="match status" value="1"/>
</dbReference>
<organism evidence="6 7">
    <name type="scientific">Linum trigynum</name>
    <dbReference type="NCBI Taxonomy" id="586398"/>
    <lineage>
        <taxon>Eukaryota</taxon>
        <taxon>Viridiplantae</taxon>
        <taxon>Streptophyta</taxon>
        <taxon>Embryophyta</taxon>
        <taxon>Tracheophyta</taxon>
        <taxon>Spermatophyta</taxon>
        <taxon>Magnoliopsida</taxon>
        <taxon>eudicotyledons</taxon>
        <taxon>Gunneridae</taxon>
        <taxon>Pentapetalae</taxon>
        <taxon>rosids</taxon>
        <taxon>fabids</taxon>
        <taxon>Malpighiales</taxon>
        <taxon>Linaceae</taxon>
        <taxon>Linum</taxon>
    </lineage>
</organism>
<gene>
    <name evidence="6" type="ORF">LTRI10_LOCUS22644</name>
</gene>
<dbReference type="Pfam" id="PF00560">
    <property type="entry name" value="LRR_1"/>
    <property type="match status" value="2"/>
</dbReference>
<keyword evidence="2" id="KW-0433">Leucine-rich repeat</keyword>
<evidence type="ECO:0000256" key="2">
    <source>
        <dbReference type="ARBA" id="ARBA00022614"/>
    </source>
</evidence>
<dbReference type="Gene3D" id="3.80.10.10">
    <property type="entry name" value="Ribonuclease Inhibitor"/>
    <property type="match status" value="1"/>
</dbReference>
<protein>
    <recommendedName>
        <fullName evidence="5">Leucine-rich repeat-containing N-terminal plant-type domain-containing protein</fullName>
    </recommendedName>
</protein>
<feature type="domain" description="Leucine-rich repeat-containing N-terminal plant-type" evidence="5">
    <location>
        <begin position="60"/>
        <end position="95"/>
    </location>
</feature>
<evidence type="ECO:0000256" key="4">
    <source>
        <dbReference type="SAM" id="SignalP"/>
    </source>
</evidence>
<keyword evidence="3" id="KW-0677">Repeat</keyword>
<dbReference type="EMBL" id="OZ034817">
    <property type="protein sequence ID" value="CAL1381254.1"/>
    <property type="molecule type" value="Genomic_DNA"/>
</dbReference>
<proteinExistence type="predicted"/>
<keyword evidence="4" id="KW-0732">Signal</keyword>
<dbReference type="InterPro" id="IPR050994">
    <property type="entry name" value="At_inactive_RLKs"/>
</dbReference>
<evidence type="ECO:0000256" key="3">
    <source>
        <dbReference type="ARBA" id="ARBA00022737"/>
    </source>
</evidence>
<reference evidence="6 7" key="1">
    <citation type="submission" date="2024-04" db="EMBL/GenBank/DDBJ databases">
        <authorList>
            <person name="Fracassetti M."/>
        </authorList>
    </citation>
    <scope>NUCLEOTIDE SEQUENCE [LARGE SCALE GENOMIC DNA]</scope>
</reference>
<dbReference type="AlphaFoldDB" id="A0AAV2E5Z1"/>
<feature type="signal peptide" evidence="4">
    <location>
        <begin position="1"/>
        <end position="50"/>
    </location>
</feature>
<name>A0AAV2E5Z1_9ROSI</name>
<feature type="chain" id="PRO_5043561854" description="Leucine-rich repeat-containing N-terminal plant-type domain-containing protein" evidence="4">
    <location>
        <begin position="51"/>
        <end position="224"/>
    </location>
</feature>
<dbReference type="Pfam" id="PF08263">
    <property type="entry name" value="LRRNT_2"/>
    <property type="match status" value="1"/>
</dbReference>
<dbReference type="InterPro" id="IPR001611">
    <property type="entry name" value="Leu-rich_rpt"/>
</dbReference>
<sequence length="224" mass="24280">MGVVKRDKLASLSFSASSCPSPPFSSSSLIGVLWVTLLIQFLLLLPPCQAQPPTLCNPIDRASLLSFFSNISSTSSPPLNWSSAECCRWEGIGCDAISGRVTHLELPFRGLVGTLSTSLANLTRLSHLNLSHNRLYGAIPHAFFFSSLPTLQILNLSYNRLSGELPTTNNNSTAALATRPLPIQIVDLSSNTFHGELLPEDGGGADGDIDIGDKKKLWFFIYFK</sequence>
<dbReference type="SUPFAM" id="SSF52058">
    <property type="entry name" value="L domain-like"/>
    <property type="match status" value="1"/>
</dbReference>
<keyword evidence="7" id="KW-1185">Reference proteome</keyword>
<dbReference type="PANTHER" id="PTHR48010">
    <property type="entry name" value="OS05G0588300 PROTEIN"/>
    <property type="match status" value="1"/>
</dbReference>
<dbReference type="InterPro" id="IPR032675">
    <property type="entry name" value="LRR_dom_sf"/>
</dbReference>